<name>A0A3A9JV17_9BACI</name>
<reference evidence="2 3" key="1">
    <citation type="submission" date="2017-10" db="EMBL/GenBank/DDBJ databases">
        <title>Bacillus sp. nov., a halophilic bacterium isolated from a Keqin Lake.</title>
        <authorList>
            <person name="Wang H."/>
        </authorList>
    </citation>
    <scope>NUCLEOTIDE SEQUENCE [LARGE SCALE GENOMIC DNA]</scope>
    <source>
        <strain evidence="2 3">KCTC 13187</strain>
    </source>
</reference>
<protein>
    <submittedName>
        <fullName evidence="2">Uncharacterized protein</fullName>
    </submittedName>
</protein>
<keyword evidence="1" id="KW-0472">Membrane</keyword>
<dbReference type="AlphaFoldDB" id="A0A3A9JV17"/>
<keyword evidence="1" id="KW-0812">Transmembrane</keyword>
<keyword evidence="1" id="KW-1133">Transmembrane helix</keyword>
<keyword evidence="3" id="KW-1185">Reference proteome</keyword>
<comment type="caution">
    <text evidence="2">The sequence shown here is derived from an EMBL/GenBank/DDBJ whole genome shotgun (WGS) entry which is preliminary data.</text>
</comment>
<feature type="transmembrane region" description="Helical" evidence="1">
    <location>
        <begin position="12"/>
        <end position="30"/>
    </location>
</feature>
<evidence type="ECO:0000313" key="3">
    <source>
        <dbReference type="Proteomes" id="UP000281498"/>
    </source>
</evidence>
<sequence length="59" mass="6887">MEPTFTTATLFWLFVPMPLLIVFSLVSLLAQIRKEKKRKNLLPNLNRVQENLTNERGES</sequence>
<dbReference type="Proteomes" id="UP000281498">
    <property type="component" value="Unassembled WGS sequence"/>
</dbReference>
<evidence type="ECO:0000256" key="1">
    <source>
        <dbReference type="SAM" id="Phobius"/>
    </source>
</evidence>
<organism evidence="2 3">
    <name type="scientific">Salipaludibacillus neizhouensis</name>
    <dbReference type="NCBI Taxonomy" id="885475"/>
    <lineage>
        <taxon>Bacteria</taxon>
        <taxon>Bacillati</taxon>
        <taxon>Bacillota</taxon>
        <taxon>Bacilli</taxon>
        <taxon>Bacillales</taxon>
        <taxon>Bacillaceae</taxon>
    </lineage>
</organism>
<dbReference type="OrthoDB" id="9958772at2"/>
<dbReference type="RefSeq" id="WP_110939003.1">
    <property type="nucleotide sequence ID" value="NZ_KZ614148.1"/>
</dbReference>
<dbReference type="EMBL" id="PDOE01000039">
    <property type="protein sequence ID" value="RKL64774.1"/>
    <property type="molecule type" value="Genomic_DNA"/>
</dbReference>
<evidence type="ECO:0000313" key="2">
    <source>
        <dbReference type="EMBL" id="RKL64774.1"/>
    </source>
</evidence>
<gene>
    <name evidence="2" type="ORF">CR203_24435</name>
</gene>
<accession>A0A3A9JV17</accession>
<proteinExistence type="predicted"/>